<dbReference type="Proteomes" id="UP000770015">
    <property type="component" value="Unassembled WGS sequence"/>
</dbReference>
<evidence type="ECO:0008006" key="5">
    <source>
        <dbReference type="Google" id="ProtNLM"/>
    </source>
</evidence>
<protein>
    <recommendedName>
        <fullName evidence="5">Secreted protein</fullName>
    </recommendedName>
</protein>
<name>A0A9P8V824_9PEZI</name>
<comment type="caution">
    <text evidence="3">The sequence shown here is derived from an EMBL/GenBank/DDBJ whole genome shotgun (WGS) entry which is preliminary data.</text>
</comment>
<keyword evidence="2" id="KW-0732">Signal</keyword>
<keyword evidence="4" id="KW-1185">Reference proteome</keyword>
<accession>A0A9P8V824</accession>
<organism evidence="3 4">
    <name type="scientific">Plectosphaerella plurivora</name>
    <dbReference type="NCBI Taxonomy" id="936078"/>
    <lineage>
        <taxon>Eukaryota</taxon>
        <taxon>Fungi</taxon>
        <taxon>Dikarya</taxon>
        <taxon>Ascomycota</taxon>
        <taxon>Pezizomycotina</taxon>
        <taxon>Sordariomycetes</taxon>
        <taxon>Hypocreomycetidae</taxon>
        <taxon>Glomerellales</taxon>
        <taxon>Plectosphaerellaceae</taxon>
        <taxon>Plectosphaerella</taxon>
    </lineage>
</organism>
<feature type="region of interest" description="Disordered" evidence="1">
    <location>
        <begin position="32"/>
        <end position="74"/>
    </location>
</feature>
<dbReference type="EMBL" id="JAGSXJ010000014">
    <property type="protein sequence ID" value="KAH6685716.1"/>
    <property type="molecule type" value="Genomic_DNA"/>
</dbReference>
<reference evidence="3" key="1">
    <citation type="journal article" date="2021" name="Nat. Commun.">
        <title>Genetic determinants of endophytism in the Arabidopsis root mycobiome.</title>
        <authorList>
            <person name="Mesny F."/>
            <person name="Miyauchi S."/>
            <person name="Thiergart T."/>
            <person name="Pickel B."/>
            <person name="Atanasova L."/>
            <person name="Karlsson M."/>
            <person name="Huettel B."/>
            <person name="Barry K.W."/>
            <person name="Haridas S."/>
            <person name="Chen C."/>
            <person name="Bauer D."/>
            <person name="Andreopoulos W."/>
            <person name="Pangilinan J."/>
            <person name="LaButti K."/>
            <person name="Riley R."/>
            <person name="Lipzen A."/>
            <person name="Clum A."/>
            <person name="Drula E."/>
            <person name="Henrissat B."/>
            <person name="Kohler A."/>
            <person name="Grigoriev I.V."/>
            <person name="Martin F.M."/>
            <person name="Hacquard S."/>
        </authorList>
    </citation>
    <scope>NUCLEOTIDE SEQUENCE</scope>
    <source>
        <strain evidence="3">MPI-SDFR-AT-0117</strain>
    </source>
</reference>
<proteinExistence type="predicted"/>
<evidence type="ECO:0000256" key="2">
    <source>
        <dbReference type="SAM" id="SignalP"/>
    </source>
</evidence>
<dbReference type="AlphaFoldDB" id="A0A9P8V824"/>
<evidence type="ECO:0000313" key="3">
    <source>
        <dbReference type="EMBL" id="KAH6685716.1"/>
    </source>
</evidence>
<sequence>MTIRPWAFSSRLLDLFASPSLVLALSHAGMAETQHRVSEKHRSRTSGGCRAGDRRTSSGPTDCVASRESASSDGGCCCRGQLRKKGGENANDDGSQCCLLARSPSTRPQAWLNAIADGHLIRSGSFSLLQHVNMVNLRCWAGRQCVAWRNTLPQPPRWMDG</sequence>
<evidence type="ECO:0000313" key="4">
    <source>
        <dbReference type="Proteomes" id="UP000770015"/>
    </source>
</evidence>
<feature type="signal peptide" evidence="2">
    <location>
        <begin position="1"/>
        <end position="24"/>
    </location>
</feature>
<evidence type="ECO:0000256" key="1">
    <source>
        <dbReference type="SAM" id="MobiDB-lite"/>
    </source>
</evidence>
<feature type="chain" id="PRO_5040257684" description="Secreted protein" evidence="2">
    <location>
        <begin position="25"/>
        <end position="161"/>
    </location>
</feature>
<gene>
    <name evidence="3" type="ORF">F5X68DRAFT_16531</name>
</gene>